<dbReference type="InterPro" id="IPR051531">
    <property type="entry name" value="N-acetyltransferase"/>
</dbReference>
<evidence type="ECO:0000313" key="5">
    <source>
        <dbReference type="EMBL" id="ARX85508.1"/>
    </source>
</evidence>
<dbReference type="SUPFAM" id="SSF55729">
    <property type="entry name" value="Acyl-CoA N-acyltransferases (Nat)"/>
    <property type="match status" value="1"/>
</dbReference>
<evidence type="ECO:0000259" key="4">
    <source>
        <dbReference type="PROSITE" id="PS51186"/>
    </source>
</evidence>
<proteinExistence type="inferred from homology"/>
<evidence type="ECO:0000256" key="2">
    <source>
        <dbReference type="ARBA" id="ARBA00023315"/>
    </source>
</evidence>
<feature type="domain" description="N-acetyltransferase" evidence="4">
    <location>
        <begin position="9"/>
        <end position="166"/>
    </location>
</feature>
<dbReference type="Proteomes" id="UP000195880">
    <property type="component" value="Chromosome"/>
</dbReference>
<dbReference type="PANTHER" id="PTHR43792:SF8">
    <property type="entry name" value="[RIBOSOMAL PROTEIN US5]-ALANINE N-ACETYLTRANSFERASE"/>
    <property type="match status" value="1"/>
</dbReference>
<dbReference type="InterPro" id="IPR000182">
    <property type="entry name" value="GNAT_dom"/>
</dbReference>
<gene>
    <name evidence="5" type="ORF">SMD44_04972</name>
</gene>
<dbReference type="Gene3D" id="3.40.630.30">
    <property type="match status" value="1"/>
</dbReference>
<dbReference type="PROSITE" id="PS51186">
    <property type="entry name" value="GNAT"/>
    <property type="match status" value="1"/>
</dbReference>
<sequence length="180" mass="19931">MERTQAQDVRLAPWSEGDFELLVRHNSPEMTAHLGGPETHEKLLDRHRRYLGLDDGRGGRMFRIAAGPDGASAGIVGFWETVHGGEDIWEAGWGVVPEFQGHGIAGTAVRLVVGEARREARHRHLHAFPSVDNPASNGVCRKAGFTLLGEEDMEYPKGHWMRCNDWRLDLTDTDGAGQQA</sequence>
<name>A0A1Z1WGJ5_9ACTN</name>
<dbReference type="Pfam" id="PF13302">
    <property type="entry name" value="Acetyltransf_3"/>
    <property type="match status" value="1"/>
</dbReference>
<evidence type="ECO:0000313" key="6">
    <source>
        <dbReference type="Proteomes" id="UP000195880"/>
    </source>
</evidence>
<dbReference type="GO" id="GO:0008999">
    <property type="term" value="F:protein-N-terminal-alanine acetyltransferase activity"/>
    <property type="evidence" value="ECO:0007669"/>
    <property type="project" value="TreeGrafter"/>
</dbReference>
<reference evidence="5 6" key="1">
    <citation type="submission" date="2017-05" db="EMBL/GenBank/DDBJ databases">
        <title>Streptomyces alboflavus Genome sequencing and assembly.</title>
        <authorList>
            <person name="Wang Y."/>
            <person name="Du B."/>
            <person name="Ding Y."/>
            <person name="Liu H."/>
            <person name="Hou Q."/>
            <person name="Liu K."/>
            <person name="Wang C."/>
            <person name="Yao L."/>
        </authorList>
    </citation>
    <scope>NUCLEOTIDE SEQUENCE [LARGE SCALE GENOMIC DNA]</scope>
    <source>
        <strain evidence="5 6">MDJK44</strain>
    </source>
</reference>
<dbReference type="STRING" id="67267.GCA_000716675_06248"/>
<accession>A0A1Z1WGJ5</accession>
<dbReference type="RefSeq" id="WP_087885340.1">
    <property type="nucleotide sequence ID" value="NZ_CP021748.1"/>
</dbReference>
<protein>
    <submittedName>
        <fullName evidence="5">GCN5 family acetyltransferase</fullName>
    </submittedName>
</protein>
<dbReference type="InterPro" id="IPR016181">
    <property type="entry name" value="Acyl_CoA_acyltransferase"/>
</dbReference>
<dbReference type="EMBL" id="CP021748">
    <property type="protein sequence ID" value="ARX85508.1"/>
    <property type="molecule type" value="Genomic_DNA"/>
</dbReference>
<keyword evidence="2" id="KW-0012">Acyltransferase</keyword>
<dbReference type="OrthoDB" id="2631610at2"/>
<evidence type="ECO:0000256" key="1">
    <source>
        <dbReference type="ARBA" id="ARBA00022679"/>
    </source>
</evidence>
<organism evidence="5 6">
    <name type="scientific">Streptomyces alboflavus</name>
    <dbReference type="NCBI Taxonomy" id="67267"/>
    <lineage>
        <taxon>Bacteria</taxon>
        <taxon>Bacillati</taxon>
        <taxon>Actinomycetota</taxon>
        <taxon>Actinomycetes</taxon>
        <taxon>Kitasatosporales</taxon>
        <taxon>Streptomycetaceae</taxon>
        <taxon>Streptomyces</taxon>
    </lineage>
</organism>
<evidence type="ECO:0000256" key="3">
    <source>
        <dbReference type="ARBA" id="ARBA00038502"/>
    </source>
</evidence>
<keyword evidence="6" id="KW-1185">Reference proteome</keyword>
<dbReference type="eggNOG" id="COG1670">
    <property type="taxonomic scope" value="Bacteria"/>
</dbReference>
<dbReference type="KEGG" id="salf:SMD44_04972"/>
<keyword evidence="1 5" id="KW-0808">Transferase</keyword>
<dbReference type="PANTHER" id="PTHR43792">
    <property type="entry name" value="GNAT FAMILY, PUTATIVE (AFU_ORTHOLOGUE AFUA_3G00765)-RELATED-RELATED"/>
    <property type="match status" value="1"/>
</dbReference>
<dbReference type="AlphaFoldDB" id="A0A1Z1WGJ5"/>
<dbReference type="GO" id="GO:0005737">
    <property type="term" value="C:cytoplasm"/>
    <property type="evidence" value="ECO:0007669"/>
    <property type="project" value="TreeGrafter"/>
</dbReference>
<comment type="similarity">
    <text evidence="3">Belongs to the acetyltransferase family. RimJ subfamily.</text>
</comment>